<sequence length="74" mass="8155">MQVGQLANTVSQLQSTGYGNLPFQTIPNSKGDVSTISLRSAMKHPTEDHSFFGIDVIDELVEKYMQLGIDNVEI</sequence>
<dbReference type="Proteomes" id="UP000257109">
    <property type="component" value="Unassembled WGS sequence"/>
</dbReference>
<evidence type="ECO:0000313" key="1">
    <source>
        <dbReference type="EMBL" id="RDY13641.1"/>
    </source>
</evidence>
<name>A0A371IF06_MUCPR</name>
<organism evidence="1 2">
    <name type="scientific">Mucuna pruriens</name>
    <name type="common">Velvet bean</name>
    <name type="synonym">Dolichos pruriens</name>
    <dbReference type="NCBI Taxonomy" id="157652"/>
    <lineage>
        <taxon>Eukaryota</taxon>
        <taxon>Viridiplantae</taxon>
        <taxon>Streptophyta</taxon>
        <taxon>Embryophyta</taxon>
        <taxon>Tracheophyta</taxon>
        <taxon>Spermatophyta</taxon>
        <taxon>Magnoliopsida</taxon>
        <taxon>eudicotyledons</taxon>
        <taxon>Gunneridae</taxon>
        <taxon>Pentapetalae</taxon>
        <taxon>rosids</taxon>
        <taxon>fabids</taxon>
        <taxon>Fabales</taxon>
        <taxon>Fabaceae</taxon>
        <taxon>Papilionoideae</taxon>
        <taxon>50 kb inversion clade</taxon>
        <taxon>NPAAA clade</taxon>
        <taxon>indigoferoid/millettioid clade</taxon>
        <taxon>Phaseoleae</taxon>
        <taxon>Mucuna</taxon>
    </lineage>
</organism>
<feature type="non-terminal residue" evidence="1">
    <location>
        <position position="1"/>
    </location>
</feature>
<evidence type="ECO:0000313" key="2">
    <source>
        <dbReference type="Proteomes" id="UP000257109"/>
    </source>
</evidence>
<dbReference type="EMBL" id="QJKJ01000238">
    <property type="protein sequence ID" value="RDY13641.1"/>
    <property type="molecule type" value="Genomic_DNA"/>
</dbReference>
<proteinExistence type="predicted"/>
<reference evidence="1" key="1">
    <citation type="submission" date="2018-05" db="EMBL/GenBank/DDBJ databases">
        <title>Draft genome of Mucuna pruriens seed.</title>
        <authorList>
            <person name="Nnadi N.E."/>
            <person name="Vos R."/>
            <person name="Hasami M.H."/>
            <person name="Devisetty U.K."/>
            <person name="Aguiy J.C."/>
        </authorList>
    </citation>
    <scope>NUCLEOTIDE SEQUENCE [LARGE SCALE GENOMIC DNA]</scope>
    <source>
        <strain evidence="1">JCA_2017</strain>
    </source>
</reference>
<gene>
    <name evidence="1" type="ORF">CR513_01401</name>
</gene>
<keyword evidence="2" id="KW-1185">Reference proteome</keyword>
<comment type="caution">
    <text evidence="1">The sequence shown here is derived from an EMBL/GenBank/DDBJ whole genome shotgun (WGS) entry which is preliminary data.</text>
</comment>
<dbReference type="AlphaFoldDB" id="A0A371IF06"/>
<accession>A0A371IF06</accession>
<protein>
    <submittedName>
        <fullName evidence="1">Uncharacterized protein</fullName>
    </submittedName>
</protein>
<dbReference type="OrthoDB" id="1750742at2759"/>